<organism evidence="2 3">
    <name type="scientific">Trichoplax adhaerens</name>
    <name type="common">Trichoplax reptans</name>
    <dbReference type="NCBI Taxonomy" id="10228"/>
    <lineage>
        <taxon>Eukaryota</taxon>
        <taxon>Metazoa</taxon>
        <taxon>Placozoa</taxon>
        <taxon>Uniplacotomia</taxon>
        <taxon>Trichoplacea</taxon>
        <taxon>Trichoplacidae</taxon>
        <taxon>Trichoplax</taxon>
    </lineage>
</organism>
<feature type="region of interest" description="Disordered" evidence="1">
    <location>
        <begin position="74"/>
        <end position="119"/>
    </location>
</feature>
<evidence type="ECO:0000313" key="3">
    <source>
        <dbReference type="Proteomes" id="UP000009022"/>
    </source>
</evidence>
<sequence length="195" mass="21777">MATSKKELAFDKEANKNLSKTKAELTGINKNKGEEIRLRRNLDVLEKEKRANFSISKSQELAMKTKLEKFKKLKNKISNKTASPESDSDEDIEMLPNYGERRRSTVSTRPSSAIYGNNVIMPSTSAGQVKDAKYDMYGRRNTCTSLGIKPDKLKELAGRTSGSSSREQSPSRYRPSSGSGMKRSVTDTRIGKLDD</sequence>
<evidence type="ECO:0000256" key="1">
    <source>
        <dbReference type="SAM" id="MobiDB-lite"/>
    </source>
</evidence>
<dbReference type="AlphaFoldDB" id="B3RNU5"/>
<gene>
    <name evidence="2" type="ORF">TRIADDRAFT_53293</name>
</gene>
<dbReference type="CTD" id="6751122"/>
<keyword evidence="3" id="KW-1185">Reference proteome</keyword>
<dbReference type="RefSeq" id="XP_002109358.1">
    <property type="nucleotide sequence ID" value="XM_002109322.1"/>
</dbReference>
<feature type="compositionally biased region" description="Low complexity" evidence="1">
    <location>
        <begin position="159"/>
        <end position="180"/>
    </location>
</feature>
<name>B3RNU5_TRIAD</name>
<evidence type="ECO:0000313" key="2">
    <source>
        <dbReference type="EMBL" id="EDV27524.1"/>
    </source>
</evidence>
<feature type="compositionally biased region" description="Basic and acidic residues" evidence="1">
    <location>
        <begin position="184"/>
        <end position="195"/>
    </location>
</feature>
<protein>
    <submittedName>
        <fullName evidence="2">Uncharacterized protein</fullName>
    </submittedName>
</protein>
<dbReference type="InParanoid" id="B3RNU5"/>
<accession>B3RNU5</accession>
<feature type="region of interest" description="Disordered" evidence="1">
    <location>
        <begin position="143"/>
        <end position="195"/>
    </location>
</feature>
<proteinExistence type="predicted"/>
<reference evidence="2 3" key="1">
    <citation type="journal article" date="2008" name="Nature">
        <title>The Trichoplax genome and the nature of placozoans.</title>
        <authorList>
            <person name="Srivastava M."/>
            <person name="Begovic E."/>
            <person name="Chapman J."/>
            <person name="Putnam N.H."/>
            <person name="Hellsten U."/>
            <person name="Kawashima T."/>
            <person name="Kuo A."/>
            <person name="Mitros T."/>
            <person name="Salamov A."/>
            <person name="Carpenter M.L."/>
            <person name="Signorovitch A.Y."/>
            <person name="Moreno M.A."/>
            <person name="Kamm K."/>
            <person name="Grimwood J."/>
            <person name="Schmutz J."/>
            <person name="Shapiro H."/>
            <person name="Grigoriev I.V."/>
            <person name="Buss L.W."/>
            <person name="Schierwater B."/>
            <person name="Dellaporta S.L."/>
            <person name="Rokhsar D.S."/>
        </authorList>
    </citation>
    <scope>NUCLEOTIDE SEQUENCE [LARGE SCALE GENOMIC DNA]</scope>
    <source>
        <strain evidence="2 3">Grell-BS-1999</strain>
    </source>
</reference>
<dbReference type="Proteomes" id="UP000009022">
    <property type="component" value="Unassembled WGS sequence"/>
</dbReference>
<dbReference type="EMBL" id="DS985242">
    <property type="protein sequence ID" value="EDV27524.1"/>
    <property type="molecule type" value="Genomic_DNA"/>
</dbReference>
<dbReference type="KEGG" id="tad:TRIADDRAFT_53293"/>
<dbReference type="GeneID" id="6751122"/>
<dbReference type="HOGENOM" id="CLU_1398020_0_0_1"/>